<organism evidence="2 3">
    <name type="scientific">Rhodobium orientis</name>
    <dbReference type="NCBI Taxonomy" id="34017"/>
    <lineage>
        <taxon>Bacteria</taxon>
        <taxon>Pseudomonadati</taxon>
        <taxon>Pseudomonadota</taxon>
        <taxon>Alphaproteobacteria</taxon>
        <taxon>Hyphomicrobiales</taxon>
        <taxon>Rhodobiaceae</taxon>
        <taxon>Rhodobium</taxon>
    </lineage>
</organism>
<evidence type="ECO:0000259" key="1">
    <source>
        <dbReference type="PROSITE" id="PS50995"/>
    </source>
</evidence>
<evidence type="ECO:0000313" key="3">
    <source>
        <dbReference type="Proteomes" id="UP000249299"/>
    </source>
</evidence>
<dbReference type="InterPro" id="IPR039422">
    <property type="entry name" value="MarR/SlyA-like"/>
</dbReference>
<dbReference type="AlphaFoldDB" id="A0A327JFL8"/>
<dbReference type="OrthoDB" id="1431064at2"/>
<dbReference type="SUPFAM" id="SSF46785">
    <property type="entry name" value="Winged helix' DNA-binding domain"/>
    <property type="match status" value="1"/>
</dbReference>
<comment type="caution">
    <text evidence="2">The sequence shown here is derived from an EMBL/GenBank/DDBJ whole genome shotgun (WGS) entry which is preliminary data.</text>
</comment>
<dbReference type="Gene3D" id="1.10.10.10">
    <property type="entry name" value="Winged helix-like DNA-binding domain superfamily/Winged helix DNA-binding domain"/>
    <property type="match status" value="1"/>
</dbReference>
<dbReference type="GO" id="GO:0006950">
    <property type="term" value="P:response to stress"/>
    <property type="evidence" value="ECO:0007669"/>
    <property type="project" value="TreeGrafter"/>
</dbReference>
<feature type="domain" description="HTH marR-type" evidence="1">
    <location>
        <begin position="11"/>
        <end position="149"/>
    </location>
</feature>
<dbReference type="PANTHER" id="PTHR33164">
    <property type="entry name" value="TRANSCRIPTIONAL REGULATOR, MARR FAMILY"/>
    <property type="match status" value="1"/>
</dbReference>
<dbReference type="GO" id="GO:0003700">
    <property type="term" value="F:DNA-binding transcription factor activity"/>
    <property type="evidence" value="ECO:0007669"/>
    <property type="project" value="InterPro"/>
</dbReference>
<dbReference type="RefSeq" id="WP_111436461.1">
    <property type="nucleotide sequence ID" value="NZ_JACIGG010000033.1"/>
</dbReference>
<proteinExistence type="predicted"/>
<dbReference type="PRINTS" id="PR00598">
    <property type="entry name" value="HTHMARR"/>
</dbReference>
<name>A0A327JFL8_9HYPH</name>
<dbReference type="Proteomes" id="UP000249299">
    <property type="component" value="Unassembled WGS sequence"/>
</dbReference>
<dbReference type="InterPro" id="IPR000835">
    <property type="entry name" value="HTH_MarR-typ"/>
</dbReference>
<dbReference type="InterPro" id="IPR036390">
    <property type="entry name" value="WH_DNA-bd_sf"/>
</dbReference>
<accession>A0A327JFL8</accession>
<dbReference type="PANTHER" id="PTHR33164:SF57">
    <property type="entry name" value="MARR-FAMILY TRANSCRIPTIONAL REGULATOR"/>
    <property type="match status" value="1"/>
</dbReference>
<evidence type="ECO:0000313" key="2">
    <source>
        <dbReference type="EMBL" id="RAI24721.1"/>
    </source>
</evidence>
<keyword evidence="3" id="KW-1185">Reference proteome</keyword>
<dbReference type="PROSITE" id="PS50995">
    <property type="entry name" value="HTH_MARR_2"/>
    <property type="match status" value="1"/>
</dbReference>
<dbReference type="InterPro" id="IPR036388">
    <property type="entry name" value="WH-like_DNA-bd_sf"/>
</dbReference>
<dbReference type="EMBL" id="NPEV01000069">
    <property type="protein sequence ID" value="RAI24721.1"/>
    <property type="molecule type" value="Genomic_DNA"/>
</dbReference>
<gene>
    <name evidence="2" type="ORF">CH339_21370</name>
</gene>
<protein>
    <submittedName>
        <fullName evidence="2">Transcriptional regulator</fullName>
    </submittedName>
</protein>
<reference evidence="2 3" key="1">
    <citation type="submission" date="2017-07" db="EMBL/GenBank/DDBJ databases">
        <title>Draft Genome Sequences of Select Purple Nonsulfur Bacteria.</title>
        <authorList>
            <person name="Lasarre B."/>
            <person name="Mckinlay J.B."/>
        </authorList>
    </citation>
    <scope>NUCLEOTIDE SEQUENCE [LARGE SCALE GENOMIC DNA]</scope>
    <source>
        <strain evidence="2 3">DSM 11290</strain>
    </source>
</reference>
<dbReference type="Pfam" id="PF12802">
    <property type="entry name" value="MarR_2"/>
    <property type="match status" value="1"/>
</dbReference>
<dbReference type="SMART" id="SM00347">
    <property type="entry name" value="HTH_MARR"/>
    <property type="match status" value="1"/>
</dbReference>
<sequence>MAEDILRTLGYLALGSRMKRLGETLQAQTQALVADTGADLPAAQYPLLEALERLGPTKIGVLAAVLGVAQPGVTRMVDKLEAAGWVETQRDNDDRRVRTVRLTATAARMLDQARKDVWPTIEAAVADACATGTGPLLDRLAALEDALKEAPLARRAAAGRKGGEDGRS</sequence>